<keyword evidence="2" id="KW-1185">Reference proteome</keyword>
<protein>
    <submittedName>
        <fullName evidence="1">Uncharacterized protein</fullName>
    </submittedName>
</protein>
<evidence type="ECO:0000313" key="1">
    <source>
        <dbReference type="EMBL" id="EOA90940.1"/>
    </source>
</evidence>
<gene>
    <name evidence="1" type="ORF">SETTUDRAFT_166819</name>
</gene>
<dbReference type="OrthoDB" id="5424404at2759"/>
<sequence length="127" mass="14788">MDPIQEAIEEIESRELGASFSYRQKRYKADLATKYRLYFKLLHNKMKEYNIQPSHIFNIDKKGFLLRILRRSKRIFSKRQYKRGGVVSSLQDGSREWITVLACICLDGTPLSPSLIFQSDARALKSA</sequence>
<dbReference type="GeneID" id="19399941"/>
<name>R0J1T9_EXST2</name>
<proteinExistence type="predicted"/>
<dbReference type="EMBL" id="KB908482">
    <property type="protein sequence ID" value="EOA90940.1"/>
    <property type="molecule type" value="Genomic_DNA"/>
</dbReference>
<dbReference type="STRING" id="671987.R0J1T9"/>
<evidence type="ECO:0000313" key="2">
    <source>
        <dbReference type="Proteomes" id="UP000016935"/>
    </source>
</evidence>
<dbReference type="Proteomes" id="UP000016935">
    <property type="component" value="Unassembled WGS sequence"/>
</dbReference>
<dbReference type="RefSeq" id="XP_008021633.1">
    <property type="nucleotide sequence ID" value="XM_008023442.1"/>
</dbReference>
<dbReference type="HOGENOM" id="CLU_176470_0_0_1"/>
<accession>R0J1T9</accession>
<organism evidence="1 2">
    <name type="scientific">Exserohilum turcicum (strain 28A)</name>
    <name type="common">Northern leaf blight fungus</name>
    <name type="synonym">Setosphaeria turcica</name>
    <dbReference type="NCBI Taxonomy" id="671987"/>
    <lineage>
        <taxon>Eukaryota</taxon>
        <taxon>Fungi</taxon>
        <taxon>Dikarya</taxon>
        <taxon>Ascomycota</taxon>
        <taxon>Pezizomycotina</taxon>
        <taxon>Dothideomycetes</taxon>
        <taxon>Pleosporomycetidae</taxon>
        <taxon>Pleosporales</taxon>
        <taxon>Pleosporineae</taxon>
        <taxon>Pleosporaceae</taxon>
        <taxon>Exserohilum</taxon>
    </lineage>
</organism>
<reference evidence="1 2" key="1">
    <citation type="journal article" date="2012" name="PLoS Pathog.">
        <title>Diverse lifestyles and strategies of plant pathogenesis encoded in the genomes of eighteen Dothideomycetes fungi.</title>
        <authorList>
            <person name="Ohm R.A."/>
            <person name="Feau N."/>
            <person name="Henrissat B."/>
            <person name="Schoch C.L."/>
            <person name="Horwitz B.A."/>
            <person name="Barry K.W."/>
            <person name="Condon B.J."/>
            <person name="Copeland A.C."/>
            <person name="Dhillon B."/>
            <person name="Glaser F."/>
            <person name="Hesse C.N."/>
            <person name="Kosti I."/>
            <person name="LaButti K."/>
            <person name="Lindquist E.A."/>
            <person name="Lucas S."/>
            <person name="Salamov A.A."/>
            <person name="Bradshaw R.E."/>
            <person name="Ciuffetti L."/>
            <person name="Hamelin R.C."/>
            <person name="Kema G.H.J."/>
            <person name="Lawrence C."/>
            <person name="Scott J.A."/>
            <person name="Spatafora J.W."/>
            <person name="Turgeon B.G."/>
            <person name="de Wit P.J.G.M."/>
            <person name="Zhong S."/>
            <person name="Goodwin S.B."/>
            <person name="Grigoriev I.V."/>
        </authorList>
    </citation>
    <scope>NUCLEOTIDE SEQUENCE [LARGE SCALE GENOMIC DNA]</scope>
    <source>
        <strain evidence="2">28A</strain>
    </source>
</reference>
<reference evidence="1 2" key="2">
    <citation type="journal article" date="2013" name="PLoS Genet.">
        <title>Comparative genome structure, secondary metabolite, and effector coding capacity across Cochliobolus pathogens.</title>
        <authorList>
            <person name="Condon B.J."/>
            <person name="Leng Y."/>
            <person name="Wu D."/>
            <person name="Bushley K.E."/>
            <person name="Ohm R.A."/>
            <person name="Otillar R."/>
            <person name="Martin J."/>
            <person name="Schackwitz W."/>
            <person name="Grimwood J."/>
            <person name="MohdZainudin N."/>
            <person name="Xue C."/>
            <person name="Wang R."/>
            <person name="Manning V.A."/>
            <person name="Dhillon B."/>
            <person name="Tu Z.J."/>
            <person name="Steffenson B.J."/>
            <person name="Salamov A."/>
            <person name="Sun H."/>
            <person name="Lowry S."/>
            <person name="LaButti K."/>
            <person name="Han J."/>
            <person name="Copeland A."/>
            <person name="Lindquist E."/>
            <person name="Barry K."/>
            <person name="Schmutz J."/>
            <person name="Baker S.E."/>
            <person name="Ciuffetti L.M."/>
            <person name="Grigoriev I.V."/>
            <person name="Zhong S."/>
            <person name="Turgeon B.G."/>
        </authorList>
    </citation>
    <scope>NUCLEOTIDE SEQUENCE [LARGE SCALE GENOMIC DNA]</scope>
    <source>
        <strain evidence="2">28A</strain>
    </source>
</reference>
<dbReference type="AlphaFoldDB" id="R0J1T9"/>